<reference evidence="1 2" key="1">
    <citation type="submission" date="2018-04" db="EMBL/GenBank/DDBJ databases">
        <title>Genomic Encyclopedia of Archaeal and Bacterial Type Strains, Phase II (KMG-II): from individual species to whole genera.</title>
        <authorList>
            <person name="Goeker M."/>
        </authorList>
    </citation>
    <scope>NUCLEOTIDE SEQUENCE [LARGE SCALE GENOMIC DNA]</scope>
    <source>
        <strain evidence="1 2">DSM 23382</strain>
    </source>
</reference>
<dbReference type="Proteomes" id="UP000244081">
    <property type="component" value="Unassembled WGS sequence"/>
</dbReference>
<name>A0A2T5UYR8_9HYPH</name>
<evidence type="ECO:0000313" key="2">
    <source>
        <dbReference type="Proteomes" id="UP000244081"/>
    </source>
</evidence>
<sequence length="90" mass="9497">MSNTISAHDDEAGPAFGMTDLEERLAGPDGLDVREQTAAMLADKASRLRALIDAGMTPADYHKASAAHVALAAAYDIVSRFPAGLRADRK</sequence>
<protein>
    <submittedName>
        <fullName evidence="1">Type III secretion system (T3SS) needle YscE family protein</fullName>
    </submittedName>
</protein>
<comment type="caution">
    <text evidence="1">The sequence shown here is derived from an EMBL/GenBank/DDBJ whole genome shotgun (WGS) entry which is preliminary data.</text>
</comment>
<organism evidence="1 2">
    <name type="scientific">Breoghania corrubedonensis</name>
    <dbReference type="NCBI Taxonomy" id="665038"/>
    <lineage>
        <taxon>Bacteria</taxon>
        <taxon>Pseudomonadati</taxon>
        <taxon>Pseudomonadota</taxon>
        <taxon>Alphaproteobacteria</taxon>
        <taxon>Hyphomicrobiales</taxon>
        <taxon>Stappiaceae</taxon>
        <taxon>Breoghania</taxon>
    </lineage>
</organism>
<evidence type="ECO:0000313" key="1">
    <source>
        <dbReference type="EMBL" id="PTW56659.1"/>
    </source>
</evidence>
<proteinExistence type="predicted"/>
<dbReference type="OrthoDB" id="9971418at2"/>
<dbReference type="AlphaFoldDB" id="A0A2T5UYR8"/>
<gene>
    <name evidence="1" type="ORF">C8N35_111122</name>
</gene>
<dbReference type="Gene3D" id="1.20.5.420">
    <property type="entry name" value="Immunoglobulin FC, subunit C"/>
    <property type="match status" value="1"/>
</dbReference>
<keyword evidence="2" id="KW-1185">Reference proteome</keyword>
<dbReference type="RefSeq" id="WP_107991688.1">
    <property type="nucleotide sequence ID" value="NZ_QAYG01000011.1"/>
</dbReference>
<dbReference type="EMBL" id="QAYG01000011">
    <property type="protein sequence ID" value="PTW56659.1"/>
    <property type="molecule type" value="Genomic_DNA"/>
</dbReference>
<accession>A0A2T5UYR8</accession>